<comment type="caution">
    <text evidence="4">Lacks conserved residue(s) required for the propagation of feature annotation.</text>
</comment>
<comment type="function">
    <text evidence="4">Removes the pyruvyl group from chorismate, with concomitant aromatization of the ring, to provide 4-hydroxybenzoate (4HB) for the ubiquinone pathway.</text>
</comment>
<evidence type="ECO:0000256" key="4">
    <source>
        <dbReference type="HAMAP-Rule" id="MF_01632"/>
    </source>
</evidence>
<comment type="catalytic activity">
    <reaction evidence="4">
        <text>chorismate = 4-hydroxybenzoate + pyruvate</text>
        <dbReference type="Rhea" id="RHEA:16505"/>
        <dbReference type="ChEBI" id="CHEBI:15361"/>
        <dbReference type="ChEBI" id="CHEBI:17879"/>
        <dbReference type="ChEBI" id="CHEBI:29748"/>
        <dbReference type="EC" id="4.1.3.40"/>
    </reaction>
</comment>
<accession>A0ABT5MSB6</accession>
<keyword evidence="3 4" id="KW-0456">Lyase</keyword>
<dbReference type="RefSeq" id="WP_273749244.1">
    <property type="nucleotide sequence ID" value="NZ_JAQSJE010000015.1"/>
</dbReference>
<evidence type="ECO:0000313" key="6">
    <source>
        <dbReference type="Proteomes" id="UP001221909"/>
    </source>
</evidence>
<proteinExistence type="inferred from homology"/>
<dbReference type="GO" id="GO:0008813">
    <property type="term" value="F:chorismate lyase activity"/>
    <property type="evidence" value="ECO:0007669"/>
    <property type="project" value="UniProtKB-EC"/>
</dbReference>
<sequence>MNNPYFKYRKIFLESAWFSNAEPLSVSQQEWLLHSGSLTQKLCEVASHFNVEVIQEKWIAKNSEKTTACSEEMWLREVLLKDGDTPWIFAQTLVPKSSIENIANNVLELGNQPIGLWLFSQNPARIKQEWTQSENGLFARRGVYEINGYSLEIKELFLDSFPYL</sequence>
<comment type="caution">
    <text evidence="5">The sequence shown here is derived from an EMBL/GenBank/DDBJ whole genome shotgun (WGS) entry which is preliminary data.</text>
</comment>
<dbReference type="Proteomes" id="UP001221909">
    <property type="component" value="Unassembled WGS sequence"/>
</dbReference>
<evidence type="ECO:0000313" key="5">
    <source>
        <dbReference type="EMBL" id="MDD0825074.1"/>
    </source>
</evidence>
<keyword evidence="6" id="KW-1185">Reference proteome</keyword>
<comment type="pathway">
    <text evidence="4">Cofactor biosynthesis; ubiquinone biosynthesis.</text>
</comment>
<dbReference type="InterPro" id="IPR007440">
    <property type="entry name" value="Chorismate--pyruvate_lyase"/>
</dbReference>
<dbReference type="SUPFAM" id="SSF64288">
    <property type="entry name" value="Chorismate lyase-like"/>
    <property type="match status" value="1"/>
</dbReference>
<protein>
    <recommendedName>
        <fullName evidence="4">Probable chorismate pyruvate-lyase</fullName>
        <shortName evidence="4">CL</shortName>
        <shortName evidence="4">CPL</shortName>
        <ecNumber evidence="4">4.1.3.40</ecNumber>
    </recommendedName>
</protein>
<reference evidence="5 6" key="1">
    <citation type="submission" date="2023-02" db="EMBL/GenBank/DDBJ databases">
        <title>Mannheimia cairiniae sp. nov., a novel species of Mannheimia obtained from moscovy ducks (Cairina moschata) and reclassification of Mannheimia ovis as heterotypic synonym of Mannheimia pernigra.</title>
        <authorList>
            <person name="Christensen H."/>
        </authorList>
    </citation>
    <scope>NUCLEOTIDE SEQUENCE [LARGE SCALE GENOMIC DNA]</scope>
    <source>
        <strain evidence="5 6">AT1</strain>
    </source>
</reference>
<evidence type="ECO:0000256" key="2">
    <source>
        <dbReference type="ARBA" id="ARBA00022688"/>
    </source>
</evidence>
<comment type="subcellular location">
    <subcellularLocation>
        <location evidence="4">Cytoplasm</location>
    </subcellularLocation>
</comment>
<feature type="binding site" evidence="4">
    <location>
        <position position="155"/>
    </location>
    <ligand>
        <name>substrate</name>
    </ligand>
</feature>
<gene>
    <name evidence="4" type="primary">ubiC</name>
    <name evidence="5" type="ORF">PTQ27_11480</name>
</gene>
<organism evidence="5 6">
    <name type="scientific">Mannheimia cairinae</name>
    <dbReference type="NCBI Taxonomy" id="3025936"/>
    <lineage>
        <taxon>Bacteria</taxon>
        <taxon>Pseudomonadati</taxon>
        <taxon>Pseudomonadota</taxon>
        <taxon>Gammaproteobacteria</taxon>
        <taxon>Pasteurellales</taxon>
        <taxon>Pasteurellaceae</taxon>
        <taxon>Mannheimia</taxon>
    </lineage>
</organism>
<dbReference type="HAMAP" id="MF_01632">
    <property type="entry name" value="UbiC"/>
    <property type="match status" value="1"/>
</dbReference>
<dbReference type="Pfam" id="PF04345">
    <property type="entry name" value="Chor_lyase"/>
    <property type="match status" value="1"/>
</dbReference>
<evidence type="ECO:0000256" key="1">
    <source>
        <dbReference type="ARBA" id="ARBA00022490"/>
    </source>
</evidence>
<dbReference type="InterPro" id="IPR028978">
    <property type="entry name" value="Chorismate_lyase_/UTRA_dom_sf"/>
</dbReference>
<feature type="binding site" evidence="4">
    <location>
        <position position="114"/>
    </location>
    <ligand>
        <name>substrate</name>
    </ligand>
</feature>
<dbReference type="PANTHER" id="PTHR38683:SF1">
    <property type="entry name" value="CHORISMATE PYRUVATE-LYASE"/>
    <property type="match status" value="1"/>
</dbReference>
<name>A0ABT5MSB6_9PAST</name>
<dbReference type="PANTHER" id="PTHR38683">
    <property type="entry name" value="CHORISMATE PYRUVATE-LYASE"/>
    <property type="match status" value="1"/>
</dbReference>
<dbReference type="Gene3D" id="3.40.1410.10">
    <property type="entry name" value="Chorismate lyase-like"/>
    <property type="match status" value="1"/>
</dbReference>
<dbReference type="EC" id="4.1.3.40" evidence="4"/>
<keyword evidence="1 4" id="KW-0963">Cytoplasm</keyword>
<keyword evidence="4" id="KW-0670">Pyruvate</keyword>
<dbReference type="EMBL" id="JAQSJE010000015">
    <property type="protein sequence ID" value="MDD0825074.1"/>
    <property type="molecule type" value="Genomic_DNA"/>
</dbReference>
<evidence type="ECO:0000256" key="3">
    <source>
        <dbReference type="ARBA" id="ARBA00023239"/>
    </source>
</evidence>
<comment type="similarity">
    <text evidence="4">Belongs to the UbiC family.</text>
</comment>
<keyword evidence="2 4" id="KW-0831">Ubiquinone biosynthesis</keyword>
<feature type="binding site" evidence="4">
    <location>
        <position position="76"/>
    </location>
    <ligand>
        <name>substrate</name>
    </ligand>
</feature>